<dbReference type="InterPro" id="IPR050822">
    <property type="entry name" value="Cerebellin_Synaptic_Org"/>
</dbReference>
<evidence type="ECO:0000256" key="3">
    <source>
        <dbReference type="ARBA" id="ARBA00022729"/>
    </source>
</evidence>
<reference evidence="5 6" key="1">
    <citation type="submission" date="2020-06" db="EMBL/GenBank/DDBJ databases">
        <authorList>
            <person name="Li R."/>
            <person name="Bekaert M."/>
        </authorList>
    </citation>
    <scope>NUCLEOTIDE SEQUENCE [LARGE SCALE GENOMIC DNA]</scope>
    <source>
        <strain evidence="6">wild</strain>
    </source>
</reference>
<dbReference type="PRINTS" id="PR00007">
    <property type="entry name" value="COMPLEMNTC1Q"/>
</dbReference>
<proteinExistence type="predicted"/>
<evidence type="ECO:0000259" key="4">
    <source>
        <dbReference type="PROSITE" id="PS50871"/>
    </source>
</evidence>
<dbReference type="SUPFAM" id="SSF49842">
    <property type="entry name" value="TNF-like"/>
    <property type="match status" value="1"/>
</dbReference>
<organism evidence="5 6">
    <name type="scientific">Mytilus coruscus</name>
    <name type="common">Sea mussel</name>
    <dbReference type="NCBI Taxonomy" id="42192"/>
    <lineage>
        <taxon>Eukaryota</taxon>
        <taxon>Metazoa</taxon>
        <taxon>Spiralia</taxon>
        <taxon>Lophotrochozoa</taxon>
        <taxon>Mollusca</taxon>
        <taxon>Bivalvia</taxon>
        <taxon>Autobranchia</taxon>
        <taxon>Pteriomorphia</taxon>
        <taxon>Mytilida</taxon>
        <taxon>Mytiloidea</taxon>
        <taxon>Mytilidae</taxon>
        <taxon>Mytilinae</taxon>
        <taxon>Mytilus</taxon>
    </lineage>
</organism>
<dbReference type="GO" id="GO:0005576">
    <property type="term" value="C:extracellular region"/>
    <property type="evidence" value="ECO:0007669"/>
    <property type="project" value="UniProtKB-SubCell"/>
</dbReference>
<keyword evidence="6" id="KW-1185">Reference proteome</keyword>
<evidence type="ECO:0000256" key="1">
    <source>
        <dbReference type="ARBA" id="ARBA00004613"/>
    </source>
</evidence>
<feature type="domain" description="C1q" evidence="4">
    <location>
        <begin position="60"/>
        <end position="192"/>
    </location>
</feature>
<comment type="subcellular location">
    <subcellularLocation>
        <location evidence="1">Secreted</location>
    </subcellularLocation>
</comment>
<dbReference type="PANTHER" id="PTHR22923:SF102">
    <property type="entry name" value="CEREBELLIN 13-RELATED"/>
    <property type="match status" value="1"/>
</dbReference>
<dbReference type="OrthoDB" id="6065346at2759"/>
<accession>A0A6J8EQV8</accession>
<evidence type="ECO:0000256" key="2">
    <source>
        <dbReference type="ARBA" id="ARBA00022525"/>
    </source>
</evidence>
<dbReference type="SMART" id="SM00110">
    <property type="entry name" value="C1Q"/>
    <property type="match status" value="1"/>
</dbReference>
<dbReference type="Pfam" id="PF00386">
    <property type="entry name" value="C1q"/>
    <property type="match status" value="1"/>
</dbReference>
<dbReference type="Proteomes" id="UP000507470">
    <property type="component" value="Unassembled WGS sequence"/>
</dbReference>
<gene>
    <name evidence="5" type="ORF">MCOR_54881</name>
</gene>
<keyword evidence="2" id="KW-0964">Secreted</keyword>
<dbReference type="PROSITE" id="PS50871">
    <property type="entry name" value="C1Q"/>
    <property type="match status" value="1"/>
</dbReference>
<keyword evidence="3" id="KW-0732">Signal</keyword>
<dbReference type="PANTHER" id="PTHR22923">
    <property type="entry name" value="CEREBELLIN-RELATED"/>
    <property type="match status" value="1"/>
</dbReference>
<dbReference type="EMBL" id="CACVKT020009701">
    <property type="protein sequence ID" value="CAC5422860.1"/>
    <property type="molecule type" value="Genomic_DNA"/>
</dbReference>
<evidence type="ECO:0000313" key="6">
    <source>
        <dbReference type="Proteomes" id="UP000507470"/>
    </source>
</evidence>
<protein>
    <submittedName>
        <fullName evidence="5">C1QL</fullName>
    </submittedName>
</protein>
<evidence type="ECO:0000313" key="5">
    <source>
        <dbReference type="EMBL" id="CAC5422860.1"/>
    </source>
</evidence>
<dbReference type="Gene3D" id="2.60.120.40">
    <property type="match status" value="1"/>
</dbReference>
<name>A0A6J8EQV8_MYTCO</name>
<dbReference type="InterPro" id="IPR001073">
    <property type="entry name" value="C1q_dom"/>
</dbReference>
<sequence length="192" mass="21031">MFKKYSGAELGFEVILLNCVMTLIVTGHKSCSGNADLMKSIQYKLKLVEDNDGKSDCTVRVPDKVAFMAKNSDSIVNLPGKSVVVYNTAVTNLGNGYDNSTGIFTAPSNGVYIFSWTVLAMQGNYFHSYLDLNGNLIARNFADAGIGDHISGSQNVVLEMKKDDKVSVRIHATHRGQYMYGDSWSAFSGYKL</sequence>
<dbReference type="AlphaFoldDB" id="A0A6J8EQV8"/>
<dbReference type="InterPro" id="IPR008983">
    <property type="entry name" value="Tumour_necrosis_fac-like_dom"/>
</dbReference>